<reference evidence="1" key="2">
    <citation type="journal article" date="2015" name="Data Brief">
        <title>Shoot transcriptome of the giant reed, Arundo donax.</title>
        <authorList>
            <person name="Barrero R.A."/>
            <person name="Guerrero F.D."/>
            <person name="Moolhuijzen P."/>
            <person name="Goolsby J.A."/>
            <person name="Tidwell J."/>
            <person name="Bellgard S.E."/>
            <person name="Bellgard M.I."/>
        </authorList>
    </citation>
    <scope>NUCLEOTIDE SEQUENCE</scope>
    <source>
        <tissue evidence="1">Shoot tissue taken approximately 20 cm above the soil surface</tissue>
    </source>
</reference>
<sequence>MKATSWYESKELRKFRQL</sequence>
<organism evidence="1">
    <name type="scientific">Arundo donax</name>
    <name type="common">Giant reed</name>
    <name type="synonym">Donax arundinaceus</name>
    <dbReference type="NCBI Taxonomy" id="35708"/>
    <lineage>
        <taxon>Eukaryota</taxon>
        <taxon>Viridiplantae</taxon>
        <taxon>Streptophyta</taxon>
        <taxon>Embryophyta</taxon>
        <taxon>Tracheophyta</taxon>
        <taxon>Spermatophyta</taxon>
        <taxon>Magnoliopsida</taxon>
        <taxon>Liliopsida</taxon>
        <taxon>Poales</taxon>
        <taxon>Poaceae</taxon>
        <taxon>PACMAD clade</taxon>
        <taxon>Arundinoideae</taxon>
        <taxon>Arundineae</taxon>
        <taxon>Arundo</taxon>
    </lineage>
</organism>
<dbReference type="EMBL" id="GBRH01226565">
    <property type="protein sequence ID" value="JAD71330.1"/>
    <property type="molecule type" value="Transcribed_RNA"/>
</dbReference>
<protein>
    <submittedName>
        <fullName evidence="1">Uncharacterized protein</fullName>
    </submittedName>
</protein>
<name>A0A0A9CD55_ARUDO</name>
<evidence type="ECO:0000313" key="1">
    <source>
        <dbReference type="EMBL" id="JAD71330.1"/>
    </source>
</evidence>
<accession>A0A0A9CD55</accession>
<dbReference type="AlphaFoldDB" id="A0A0A9CD55"/>
<reference evidence="1" key="1">
    <citation type="submission" date="2014-09" db="EMBL/GenBank/DDBJ databases">
        <authorList>
            <person name="Magalhaes I.L.F."/>
            <person name="Oliveira U."/>
            <person name="Santos F.R."/>
            <person name="Vidigal T.H.D.A."/>
            <person name="Brescovit A.D."/>
            <person name="Santos A.J."/>
        </authorList>
    </citation>
    <scope>NUCLEOTIDE SEQUENCE</scope>
    <source>
        <tissue evidence="1">Shoot tissue taken approximately 20 cm above the soil surface</tissue>
    </source>
</reference>
<proteinExistence type="predicted"/>